<gene>
    <name evidence="1" type="ORF">PAL_GLEAN10005246</name>
</gene>
<organism evidence="1 2">
    <name type="scientific">Pteropus alecto</name>
    <name type="common">Black flying fox</name>
    <dbReference type="NCBI Taxonomy" id="9402"/>
    <lineage>
        <taxon>Eukaryota</taxon>
        <taxon>Metazoa</taxon>
        <taxon>Chordata</taxon>
        <taxon>Craniata</taxon>
        <taxon>Vertebrata</taxon>
        <taxon>Euteleostomi</taxon>
        <taxon>Mammalia</taxon>
        <taxon>Eutheria</taxon>
        <taxon>Laurasiatheria</taxon>
        <taxon>Chiroptera</taxon>
        <taxon>Yinpterochiroptera</taxon>
        <taxon>Pteropodoidea</taxon>
        <taxon>Pteropodidae</taxon>
        <taxon>Pteropodinae</taxon>
        <taxon>Pteropus</taxon>
    </lineage>
</organism>
<name>L5JW08_PTEAL</name>
<proteinExistence type="predicted"/>
<reference evidence="2" key="1">
    <citation type="journal article" date="2013" name="Science">
        <title>Comparative analysis of bat genomes provides insight into the evolution of flight and immunity.</title>
        <authorList>
            <person name="Zhang G."/>
            <person name="Cowled C."/>
            <person name="Shi Z."/>
            <person name="Huang Z."/>
            <person name="Bishop-Lilly K.A."/>
            <person name="Fang X."/>
            <person name="Wynne J.W."/>
            <person name="Xiong Z."/>
            <person name="Baker M.L."/>
            <person name="Zhao W."/>
            <person name="Tachedjian M."/>
            <person name="Zhu Y."/>
            <person name="Zhou P."/>
            <person name="Jiang X."/>
            <person name="Ng J."/>
            <person name="Yang L."/>
            <person name="Wu L."/>
            <person name="Xiao J."/>
            <person name="Feng Y."/>
            <person name="Chen Y."/>
            <person name="Sun X."/>
            <person name="Zhang Y."/>
            <person name="Marsh G.A."/>
            <person name="Crameri G."/>
            <person name="Broder C.C."/>
            <person name="Frey K.G."/>
            <person name="Wang L.F."/>
            <person name="Wang J."/>
        </authorList>
    </citation>
    <scope>NUCLEOTIDE SEQUENCE [LARGE SCALE GENOMIC DNA]</scope>
</reference>
<dbReference type="Proteomes" id="UP000010552">
    <property type="component" value="Unassembled WGS sequence"/>
</dbReference>
<accession>L5JW08</accession>
<evidence type="ECO:0000313" key="1">
    <source>
        <dbReference type="EMBL" id="ELK02671.1"/>
    </source>
</evidence>
<evidence type="ECO:0000313" key="2">
    <source>
        <dbReference type="Proteomes" id="UP000010552"/>
    </source>
</evidence>
<dbReference type="EMBL" id="KB031119">
    <property type="protein sequence ID" value="ELK02671.1"/>
    <property type="molecule type" value="Genomic_DNA"/>
</dbReference>
<protein>
    <submittedName>
        <fullName evidence="1">Uncharacterized protein</fullName>
    </submittedName>
</protein>
<sequence length="71" mass="8076">MGLAASLVLAYRKRPGRPLLEFNNRTYNDYRKRSGSQHSPRVPGAPITANTFISFLHTTLEFLYTNTNAYV</sequence>
<dbReference type="AlphaFoldDB" id="L5JW08"/>
<dbReference type="InParanoid" id="L5JW08"/>
<keyword evidence="2" id="KW-1185">Reference proteome</keyword>